<comment type="caution">
    <text evidence="1">The sequence shown here is derived from an EMBL/GenBank/DDBJ whole genome shotgun (WGS) entry which is preliminary data.</text>
</comment>
<dbReference type="RefSeq" id="WP_248955226.1">
    <property type="nucleotide sequence ID" value="NZ_JAKIKU010000003.1"/>
</dbReference>
<dbReference type="InterPro" id="IPR036291">
    <property type="entry name" value="NAD(P)-bd_dom_sf"/>
</dbReference>
<keyword evidence="2" id="KW-1185">Reference proteome</keyword>
<accession>A0ABT0KMF4</accession>
<name>A0ABT0KMF4_9GAMM</name>
<dbReference type="CDD" id="cd05325">
    <property type="entry name" value="carb_red_sniffer_like_SDR_c"/>
    <property type="match status" value="1"/>
</dbReference>
<dbReference type="Pfam" id="PF00106">
    <property type="entry name" value="adh_short"/>
    <property type="match status" value="1"/>
</dbReference>
<dbReference type="Proteomes" id="UP001202134">
    <property type="component" value="Unassembled WGS sequence"/>
</dbReference>
<gene>
    <name evidence="1" type="ORF">L2737_06755</name>
</gene>
<dbReference type="Gene3D" id="3.40.50.720">
    <property type="entry name" value="NAD(P)-binding Rossmann-like Domain"/>
    <property type="match status" value="1"/>
</dbReference>
<proteinExistence type="predicted"/>
<dbReference type="SUPFAM" id="SSF51735">
    <property type="entry name" value="NAD(P)-binding Rossmann-fold domains"/>
    <property type="match status" value="1"/>
</dbReference>
<dbReference type="InterPro" id="IPR002347">
    <property type="entry name" value="SDR_fam"/>
</dbReference>
<evidence type="ECO:0000313" key="2">
    <source>
        <dbReference type="Proteomes" id="UP001202134"/>
    </source>
</evidence>
<protein>
    <submittedName>
        <fullName evidence="1">SDR family oxidoreductase</fullName>
    </submittedName>
</protein>
<dbReference type="PRINTS" id="PR00081">
    <property type="entry name" value="GDHRDH"/>
</dbReference>
<dbReference type="EMBL" id="JAKIKU010000003">
    <property type="protein sequence ID" value="MCL1045030.1"/>
    <property type="molecule type" value="Genomic_DNA"/>
</dbReference>
<evidence type="ECO:0000313" key="1">
    <source>
        <dbReference type="EMBL" id="MCL1045030.1"/>
    </source>
</evidence>
<dbReference type="InterPro" id="IPR052184">
    <property type="entry name" value="SDR_enzymes"/>
</dbReference>
<organism evidence="1 2">
    <name type="scientific">Shewanella electrodiphila</name>
    <dbReference type="NCBI Taxonomy" id="934143"/>
    <lineage>
        <taxon>Bacteria</taxon>
        <taxon>Pseudomonadati</taxon>
        <taxon>Pseudomonadota</taxon>
        <taxon>Gammaproteobacteria</taxon>
        <taxon>Alteromonadales</taxon>
        <taxon>Shewanellaceae</taxon>
        <taxon>Shewanella</taxon>
    </lineage>
</organism>
<reference evidence="1 2" key="1">
    <citation type="submission" date="2022-01" db="EMBL/GenBank/DDBJ databases">
        <title>Whole genome-based taxonomy of the Shewanellaceae.</title>
        <authorList>
            <person name="Martin-Rodriguez A.J."/>
        </authorList>
    </citation>
    <scope>NUCLEOTIDE SEQUENCE [LARGE SCALE GENOMIC DNA]</scope>
    <source>
        <strain evidence="1 2">DSM 24955</strain>
    </source>
</reference>
<dbReference type="PANTHER" id="PTHR45458">
    <property type="entry name" value="SHORT-CHAIN DEHYDROGENASE/REDUCTASE SDR"/>
    <property type="match status" value="1"/>
</dbReference>
<sequence length="220" mass="23552">MSNVVITGANRGIGLALAQLFKQQGCKVFGLCRHTSDELEALDINVITQIDVATDEGIHNMHTSLAGVAIDILICNAGILRDEQLSHLNLDTIRQQFEVNAVAPLRVVASLQNQLNPGSKVAMITSRMGSIEDNTSGGRYGYRMSKAALNAASMSLSHDLADKNIAVGIYHPGYVQTDMVNHGGDISAVESAARIVGLINELDMSQSGVFKHSNGQVLPW</sequence>
<dbReference type="PANTHER" id="PTHR45458:SF1">
    <property type="entry name" value="SHORT CHAIN DEHYDROGENASE"/>
    <property type="match status" value="1"/>
</dbReference>